<dbReference type="InterPro" id="IPR003892">
    <property type="entry name" value="CUE"/>
</dbReference>
<evidence type="ECO:0000313" key="4">
    <source>
        <dbReference type="Proteomes" id="UP000030653"/>
    </source>
</evidence>
<feature type="compositionally biased region" description="Polar residues" evidence="1">
    <location>
        <begin position="56"/>
        <end position="65"/>
    </location>
</feature>
<dbReference type="Gene3D" id="1.10.8.10">
    <property type="entry name" value="DNA helicase RuvA subunit, C-terminal domain"/>
    <property type="match status" value="1"/>
</dbReference>
<accession>M5GD86</accession>
<feature type="region of interest" description="Disordered" evidence="1">
    <location>
        <begin position="43"/>
        <end position="138"/>
    </location>
</feature>
<dbReference type="OrthoDB" id="9942608at2759"/>
<reference evidence="3 4" key="1">
    <citation type="journal article" date="2012" name="Science">
        <title>The Paleozoic origin of enzymatic lignin decomposition reconstructed from 31 fungal genomes.</title>
        <authorList>
            <person name="Floudas D."/>
            <person name="Binder M."/>
            <person name="Riley R."/>
            <person name="Barry K."/>
            <person name="Blanchette R.A."/>
            <person name="Henrissat B."/>
            <person name="Martinez A.T."/>
            <person name="Otillar R."/>
            <person name="Spatafora J.W."/>
            <person name="Yadav J.S."/>
            <person name="Aerts A."/>
            <person name="Benoit I."/>
            <person name="Boyd A."/>
            <person name="Carlson A."/>
            <person name="Copeland A."/>
            <person name="Coutinho P.M."/>
            <person name="de Vries R.P."/>
            <person name="Ferreira P."/>
            <person name="Findley K."/>
            <person name="Foster B."/>
            <person name="Gaskell J."/>
            <person name="Glotzer D."/>
            <person name="Gorecki P."/>
            <person name="Heitman J."/>
            <person name="Hesse C."/>
            <person name="Hori C."/>
            <person name="Igarashi K."/>
            <person name="Jurgens J.A."/>
            <person name="Kallen N."/>
            <person name="Kersten P."/>
            <person name="Kohler A."/>
            <person name="Kuees U."/>
            <person name="Kumar T.K.A."/>
            <person name="Kuo A."/>
            <person name="LaButti K."/>
            <person name="Larrondo L.F."/>
            <person name="Lindquist E."/>
            <person name="Ling A."/>
            <person name="Lombard V."/>
            <person name="Lucas S."/>
            <person name="Lundell T."/>
            <person name="Martin R."/>
            <person name="McLaughlin D.J."/>
            <person name="Morgenstern I."/>
            <person name="Morin E."/>
            <person name="Murat C."/>
            <person name="Nagy L.G."/>
            <person name="Nolan M."/>
            <person name="Ohm R.A."/>
            <person name="Patyshakuliyeva A."/>
            <person name="Rokas A."/>
            <person name="Ruiz-Duenas F.J."/>
            <person name="Sabat G."/>
            <person name="Salamov A."/>
            <person name="Samejima M."/>
            <person name="Schmutz J."/>
            <person name="Slot J.C."/>
            <person name="St John F."/>
            <person name="Stenlid J."/>
            <person name="Sun H."/>
            <person name="Sun S."/>
            <person name="Syed K."/>
            <person name="Tsang A."/>
            <person name="Wiebenga A."/>
            <person name="Young D."/>
            <person name="Pisabarro A."/>
            <person name="Eastwood D.C."/>
            <person name="Martin F."/>
            <person name="Cullen D."/>
            <person name="Grigoriev I.V."/>
            <person name="Hibbett D.S."/>
        </authorList>
    </citation>
    <scope>NUCLEOTIDE SEQUENCE [LARGE SCALE GENOMIC DNA]</scope>
    <source>
        <strain evidence="3 4">DJM-731 SS1</strain>
    </source>
</reference>
<dbReference type="PANTHER" id="PTHR16461">
    <property type="entry name" value="TOLL-INTERACTING PROTEIN"/>
    <property type="match status" value="1"/>
</dbReference>
<dbReference type="Proteomes" id="UP000030653">
    <property type="component" value="Unassembled WGS sequence"/>
</dbReference>
<evidence type="ECO:0000256" key="1">
    <source>
        <dbReference type="SAM" id="MobiDB-lite"/>
    </source>
</evidence>
<dbReference type="RefSeq" id="XP_040631241.1">
    <property type="nucleotide sequence ID" value="XM_040772137.1"/>
</dbReference>
<dbReference type="GO" id="GO:0006511">
    <property type="term" value="P:ubiquitin-dependent protein catabolic process"/>
    <property type="evidence" value="ECO:0007669"/>
    <property type="project" value="TreeGrafter"/>
</dbReference>
<feature type="compositionally biased region" description="Pro residues" evidence="1">
    <location>
        <begin position="227"/>
        <end position="237"/>
    </location>
</feature>
<gene>
    <name evidence="3" type="ORF">DACRYDRAFT_20909</name>
</gene>
<proteinExistence type="predicted"/>
<dbReference type="GO" id="GO:0005737">
    <property type="term" value="C:cytoplasm"/>
    <property type="evidence" value="ECO:0007669"/>
    <property type="project" value="TreeGrafter"/>
</dbReference>
<organism evidence="3 4">
    <name type="scientific">Dacryopinax primogenitus (strain DJM 731)</name>
    <name type="common">Brown rot fungus</name>
    <dbReference type="NCBI Taxonomy" id="1858805"/>
    <lineage>
        <taxon>Eukaryota</taxon>
        <taxon>Fungi</taxon>
        <taxon>Dikarya</taxon>
        <taxon>Basidiomycota</taxon>
        <taxon>Agaricomycotina</taxon>
        <taxon>Dacrymycetes</taxon>
        <taxon>Dacrymycetales</taxon>
        <taxon>Dacrymycetaceae</taxon>
        <taxon>Dacryopinax</taxon>
    </lineage>
</organism>
<dbReference type="EMBL" id="JH795858">
    <property type="protein sequence ID" value="EJU04347.1"/>
    <property type="molecule type" value="Genomic_DNA"/>
</dbReference>
<dbReference type="AlphaFoldDB" id="M5GD86"/>
<dbReference type="GO" id="GO:0031624">
    <property type="term" value="F:ubiquitin conjugating enzyme binding"/>
    <property type="evidence" value="ECO:0007669"/>
    <property type="project" value="TreeGrafter"/>
</dbReference>
<dbReference type="GeneID" id="63687199"/>
<evidence type="ECO:0000313" key="3">
    <source>
        <dbReference type="EMBL" id="EJU04347.1"/>
    </source>
</evidence>
<dbReference type="HOGENOM" id="CLU_039542_0_0_1"/>
<dbReference type="CDD" id="cd14279">
    <property type="entry name" value="CUE"/>
    <property type="match status" value="1"/>
</dbReference>
<sequence>MTAASEEPADPRIAPLQAMFPDFDQTVLSSVLNACDGNPDQAIETLLGMSDPSYVPQETAQSRNQTELDEQLAQRLMLEEEENAARSGRAIPGGQSQIHVPYLPRQNAPRRGNPPQDGEYRTSGTGQGQGGTWGGVDTAHIQDQFNKFAESGKKTFSSLFSKIKQKVQEFDKPTDESDPTNRPVNASEWNQSAARGAVNSEADDFTLRSAAPQGSKPQGYTVGKGPFQPPAGPPPKPAATRGGLTIREPSNDSSHPAIGSSSSAPPPAQVDVSGKINLLPKRPVALGAGSNTAARKEDEDDLEYVENPFEDR</sequence>
<feature type="compositionally biased region" description="Gly residues" evidence="1">
    <location>
        <begin position="125"/>
        <end position="134"/>
    </location>
</feature>
<dbReference type="PANTHER" id="PTHR16461:SF5">
    <property type="entry name" value="TOLL-INTERACTING PROTEIN"/>
    <property type="match status" value="1"/>
</dbReference>
<dbReference type="OMA" id="PLAYQPY"/>
<dbReference type="GO" id="GO:0043130">
    <property type="term" value="F:ubiquitin binding"/>
    <property type="evidence" value="ECO:0007669"/>
    <property type="project" value="InterPro"/>
</dbReference>
<feature type="domain" description="CUE" evidence="2">
    <location>
        <begin position="8"/>
        <end position="51"/>
    </location>
</feature>
<protein>
    <recommendedName>
        <fullName evidence="2">CUE domain-containing protein</fullName>
    </recommendedName>
</protein>
<name>M5GD86_DACPD</name>
<evidence type="ECO:0000259" key="2">
    <source>
        <dbReference type="PROSITE" id="PS51140"/>
    </source>
</evidence>
<feature type="compositionally biased region" description="Low complexity" evidence="1">
    <location>
        <begin position="253"/>
        <end position="263"/>
    </location>
</feature>
<feature type="compositionally biased region" description="Polar residues" evidence="1">
    <location>
        <begin position="180"/>
        <end position="193"/>
    </location>
</feature>
<dbReference type="SUPFAM" id="SSF46934">
    <property type="entry name" value="UBA-like"/>
    <property type="match status" value="1"/>
</dbReference>
<dbReference type="SMART" id="SM00546">
    <property type="entry name" value="CUE"/>
    <property type="match status" value="1"/>
</dbReference>
<dbReference type="Pfam" id="PF02845">
    <property type="entry name" value="CUE"/>
    <property type="match status" value="1"/>
</dbReference>
<keyword evidence="4" id="KW-1185">Reference proteome</keyword>
<feature type="region of interest" description="Disordered" evidence="1">
    <location>
        <begin position="167"/>
        <end position="312"/>
    </location>
</feature>
<dbReference type="STRING" id="1858805.M5GD86"/>
<dbReference type="PROSITE" id="PS51140">
    <property type="entry name" value="CUE"/>
    <property type="match status" value="1"/>
</dbReference>
<dbReference type="InterPro" id="IPR009060">
    <property type="entry name" value="UBA-like_sf"/>
</dbReference>